<dbReference type="OrthoDB" id="445695at2759"/>
<accession>A0A9J6C5P1</accession>
<dbReference type="InterPro" id="IPR000180">
    <property type="entry name" value="Dipep_AS"/>
</dbReference>
<keyword evidence="1" id="KW-0645">Protease</keyword>
<dbReference type="InterPro" id="IPR032466">
    <property type="entry name" value="Metal_Hydrolase"/>
</dbReference>
<dbReference type="PANTHER" id="PTHR10443">
    <property type="entry name" value="MICROSOMAL DIPEPTIDASE"/>
    <property type="match status" value="1"/>
</dbReference>
<dbReference type="PROSITE" id="PS51365">
    <property type="entry name" value="RENAL_DIPEPTIDASE_2"/>
    <property type="match status" value="1"/>
</dbReference>
<dbReference type="GO" id="GO:0098552">
    <property type="term" value="C:side of membrane"/>
    <property type="evidence" value="ECO:0007669"/>
    <property type="project" value="UniProtKB-KW"/>
</dbReference>
<dbReference type="GO" id="GO:0070573">
    <property type="term" value="F:metallodipeptidase activity"/>
    <property type="evidence" value="ECO:0007669"/>
    <property type="project" value="InterPro"/>
</dbReference>
<comment type="subcellular location">
    <subcellularLocation>
        <location evidence="1">Membrane</location>
        <topology evidence="1">Lipid-anchor</topology>
        <topology evidence="1">GPI-anchor</topology>
    </subcellularLocation>
</comment>
<dbReference type="AlphaFoldDB" id="A0A9J6C5P1"/>
<evidence type="ECO:0000256" key="1">
    <source>
        <dbReference type="RuleBase" id="RU341113"/>
    </source>
</evidence>
<comment type="catalytic activity">
    <reaction evidence="1">
        <text>an L-aminoacyl-L-amino acid + H2O = 2 an L-alpha-amino acid</text>
        <dbReference type="Rhea" id="RHEA:48940"/>
        <dbReference type="ChEBI" id="CHEBI:15377"/>
        <dbReference type="ChEBI" id="CHEBI:59869"/>
        <dbReference type="ChEBI" id="CHEBI:77460"/>
        <dbReference type="EC" id="3.4.13.19"/>
    </reaction>
</comment>
<keyword evidence="1" id="KW-0325">Glycoprotein</keyword>
<keyword evidence="1" id="KW-0479">Metal-binding</keyword>
<sequence>MAFTTKKIVIIVACVVVVTAIALGTTLPLTVFKKKDEPWKGSDVLDEVPLIDTHNDLPYNLYNIENNILKNFNFDSDLKLNPRWQIDTSFTDLPRLRQGKLGGQFWVAYVSCSRNYKDAVERTIEQIDVIKRLVRKYPNDLMFVTEADQIMKAKEQGKIASLIEIEGGHSIDSRMSSLRLFYELGVRCMTITHNCNLPWADNNLVDGNENSPKRNLTEWGKKVILEMNRLGMIVDISHVSEGVMVDVLETSKAPVIFSHSSVYKLRNHTRNVKDHVLLKLKENNGVIMINFYSSFIKAESPATIYDVIKHINYVRDLIGPEHVGIGSDYDGVEEVPEGLEDVSKYPALFDLLAEEGNDWEPWSAEDLKKLAGLNLLRAFKAVEAVRDSMKTATIIDEPVPYEDVISANANAADCRTDINKYKPTEQLKREARAVELQGPEEF</sequence>
<comment type="similarity">
    <text evidence="1">Belongs to the metallo-dependent hydrolases superfamily. Peptidase M19 family.</text>
</comment>
<keyword evidence="1" id="KW-0449">Lipoprotein</keyword>
<keyword evidence="1" id="KW-1015">Disulfide bond</keyword>
<gene>
    <name evidence="2" type="ORF">PVAND_007072</name>
</gene>
<keyword evidence="1" id="KW-0336">GPI-anchor</keyword>
<name>A0A9J6C5P1_POLVA</name>
<evidence type="ECO:0000313" key="2">
    <source>
        <dbReference type="EMBL" id="KAG5677303.1"/>
    </source>
</evidence>
<organism evidence="2 3">
    <name type="scientific">Polypedilum vanderplanki</name>
    <name type="common">Sleeping chironomid midge</name>
    <dbReference type="NCBI Taxonomy" id="319348"/>
    <lineage>
        <taxon>Eukaryota</taxon>
        <taxon>Metazoa</taxon>
        <taxon>Ecdysozoa</taxon>
        <taxon>Arthropoda</taxon>
        <taxon>Hexapoda</taxon>
        <taxon>Insecta</taxon>
        <taxon>Pterygota</taxon>
        <taxon>Neoptera</taxon>
        <taxon>Endopterygota</taxon>
        <taxon>Diptera</taxon>
        <taxon>Nematocera</taxon>
        <taxon>Chironomoidea</taxon>
        <taxon>Chironomidae</taxon>
        <taxon>Chironominae</taxon>
        <taxon>Polypedilum</taxon>
        <taxon>Polypedilum</taxon>
    </lineage>
</organism>
<keyword evidence="3" id="KW-1185">Reference proteome</keyword>
<dbReference type="EC" id="3.4.13.19" evidence="1"/>
<dbReference type="Proteomes" id="UP001107558">
    <property type="component" value="Chromosome 2"/>
</dbReference>
<keyword evidence="1" id="KW-0472">Membrane</keyword>
<dbReference type="PROSITE" id="PS00869">
    <property type="entry name" value="RENAL_DIPEPTIDASE_1"/>
    <property type="match status" value="1"/>
</dbReference>
<evidence type="ECO:0000313" key="3">
    <source>
        <dbReference type="Proteomes" id="UP001107558"/>
    </source>
</evidence>
<proteinExistence type="inferred from homology"/>
<dbReference type="GO" id="GO:0046872">
    <property type="term" value="F:metal ion binding"/>
    <property type="evidence" value="ECO:0007669"/>
    <property type="project" value="UniProtKB-UniRule"/>
</dbReference>
<keyword evidence="1" id="KW-0862">Zinc</keyword>
<comment type="cofactor">
    <cofactor evidence="1">
        <name>Zn(2+)</name>
        <dbReference type="ChEBI" id="CHEBI:29105"/>
    </cofactor>
</comment>
<comment type="subunit">
    <text evidence="1">Homodimer; disulfide-linked.</text>
</comment>
<dbReference type="Gene3D" id="3.20.20.140">
    <property type="entry name" value="Metal-dependent hydrolases"/>
    <property type="match status" value="1"/>
</dbReference>
<dbReference type="PANTHER" id="PTHR10443:SF45">
    <property type="entry name" value="DIPEPTIDASE"/>
    <property type="match status" value="1"/>
</dbReference>
<comment type="caution">
    <text evidence="2">The sequence shown here is derived from an EMBL/GenBank/DDBJ whole genome shotgun (WGS) entry which is preliminary data.</text>
</comment>
<protein>
    <recommendedName>
        <fullName evidence="1">Dipeptidase</fullName>
        <ecNumber evidence="1">3.4.13.19</ecNumber>
    </recommendedName>
</protein>
<dbReference type="SUPFAM" id="SSF51556">
    <property type="entry name" value="Metallo-dependent hydrolases"/>
    <property type="match status" value="1"/>
</dbReference>
<reference evidence="2" key="1">
    <citation type="submission" date="2021-03" db="EMBL/GenBank/DDBJ databases">
        <title>Chromosome level genome of the anhydrobiotic midge Polypedilum vanderplanki.</title>
        <authorList>
            <person name="Yoshida Y."/>
            <person name="Kikawada T."/>
            <person name="Gusev O."/>
        </authorList>
    </citation>
    <scope>NUCLEOTIDE SEQUENCE</scope>
    <source>
        <strain evidence="2">NIAS01</strain>
        <tissue evidence="2">Whole body or cell culture</tissue>
    </source>
</reference>
<dbReference type="CDD" id="cd01301">
    <property type="entry name" value="rDP_like"/>
    <property type="match status" value="1"/>
</dbReference>
<dbReference type="Pfam" id="PF01244">
    <property type="entry name" value="Peptidase_M19"/>
    <property type="match status" value="1"/>
</dbReference>
<keyword evidence="1" id="KW-0378">Hydrolase</keyword>
<keyword evidence="1" id="KW-0224">Dipeptidase</keyword>
<keyword evidence="1" id="KW-0482">Metalloprotease</keyword>
<dbReference type="GO" id="GO:0006508">
    <property type="term" value="P:proteolysis"/>
    <property type="evidence" value="ECO:0007669"/>
    <property type="project" value="UniProtKB-KW"/>
</dbReference>
<dbReference type="EMBL" id="JADBJN010000002">
    <property type="protein sequence ID" value="KAG5677303.1"/>
    <property type="molecule type" value="Genomic_DNA"/>
</dbReference>
<dbReference type="InterPro" id="IPR008257">
    <property type="entry name" value="Pept_M19"/>
</dbReference>